<evidence type="ECO:0000256" key="1">
    <source>
        <dbReference type="ARBA" id="ARBA00022737"/>
    </source>
</evidence>
<dbReference type="SUPFAM" id="SSF56112">
    <property type="entry name" value="Protein kinase-like (PK-like)"/>
    <property type="match status" value="1"/>
</dbReference>
<dbReference type="OrthoDB" id="4062651at2759"/>
<dbReference type="SUPFAM" id="SSF48403">
    <property type="entry name" value="Ankyrin repeat"/>
    <property type="match status" value="2"/>
</dbReference>
<evidence type="ECO:0000256" key="4">
    <source>
        <dbReference type="SAM" id="MobiDB-lite"/>
    </source>
</evidence>
<dbReference type="PROSITE" id="PS00108">
    <property type="entry name" value="PROTEIN_KINASE_ST"/>
    <property type="match status" value="1"/>
</dbReference>
<dbReference type="GO" id="GO:0004672">
    <property type="term" value="F:protein kinase activity"/>
    <property type="evidence" value="ECO:0007669"/>
    <property type="project" value="InterPro"/>
</dbReference>
<dbReference type="Gene3D" id="1.25.40.20">
    <property type="entry name" value="Ankyrin repeat-containing domain"/>
    <property type="match status" value="4"/>
</dbReference>
<dbReference type="AlphaFoldDB" id="A0A9P9D012"/>
<comment type="caution">
    <text evidence="6">The sequence shown here is derived from an EMBL/GenBank/DDBJ whole genome shotgun (WGS) entry which is preliminary data.</text>
</comment>
<keyword evidence="7" id="KW-1185">Reference proteome</keyword>
<feature type="region of interest" description="Disordered" evidence="4">
    <location>
        <begin position="1"/>
        <end position="30"/>
    </location>
</feature>
<keyword evidence="1" id="KW-0677">Repeat</keyword>
<sequence length="1131" mass="125647">MVNHEKPAAAGRRRLPDPSTSSLLQPPQGNAQNLDTLSLFVVSRLDDLELGESPGRITHIPLRHIGSGKTFSAAAVDLGRGAVRVIKRPRFHNHGNSPMSADEVEASRTSLAQSIFLEFSVLTHPPLRTHENILKLFGVGWETDPLDGSLLWPVLVVELAEHGTLLDMLTGSAHLPLLTKRSLIEDVACGLSAIHGCGVVHGDIKCSNILVFASEHREHRCVAKLADFGYSLLDGKSETSLVGSTWPWNPPEWRQKLERASLAKADVYSFALLVMQTLENGDDPFSRLTNVAELQGRSRVEAVERLKTTDSLLPLLKQRVIALCTESAEIANLMCGILELSVWFDPDYRSLTSILILFGHEPSEPDPNLDRDALSSLTSLEEDSSLFNIESVFRRRSLDIPHEAQHQVIRGLQQLYENESLAPSVRGCAALQVAFSYVSGYGQEKQDLDQAAQWITSAGIWEKLQPLRFRYLHAFGKSDSEVDDDDTMEKLGMLAVLGSRIALQEIKRRDAAVFGRLLALLREYTDYPGVTEFPRETIAKFTVTDIAKLKEQIQATEMPASEIRPISSKSSLLHYAAFSGAIEAVEYLIQHGCEVDLQNSRGRTPLLLACQCGHHEVALKLLNYGVDGTLRDELTNETPLHMLVYLDDDQISTVFQAIPTEHVKATLHISAEEPAHGNTISVAFGDGPPLRWAVVHNKVDYVRLLLEAGADPWQDNPDGSSAIEFAALLHRASCLSVILKHNSSRQTDRFKERLSRLLAMAILGSIQHRMLVHGAEYVGAMTRSIDVLIRHGASLSTVYFHGIEMTALYAAVKYATSDIVSHLLKVGLEFINTRCEAFGYTPLHEAILRGNSEIFHLLLEHGADPAIPWEDMGMNFSTIFVCTKSMREDESVRMADHLLETTGPQMLSDLIDGISPLDMAIQFQQYRLADCFRKWGADINREYDFAGRTYTLLGHIICGKGAGKYYISALRYLLSGDNATRPSASFIVRQRTGETAFQCELRNAIGMDRATSQTRLLFLVSKFRDKKYLEHEDMSGMTALQLATYLGHFYAVKIFVDEGADINKANNHSGSFYYGMTVLDTAYLSLDRSPYNGFPSHFMEDHSSRVKQIIQVLRAAGARRLSNVLPPSGTM</sequence>
<feature type="compositionally biased region" description="Polar residues" evidence="4">
    <location>
        <begin position="18"/>
        <end position="30"/>
    </location>
</feature>
<dbReference type="SMART" id="SM00220">
    <property type="entry name" value="S_TKc"/>
    <property type="match status" value="1"/>
</dbReference>
<feature type="repeat" description="ANK" evidence="3">
    <location>
        <begin position="568"/>
        <end position="600"/>
    </location>
</feature>
<dbReference type="Proteomes" id="UP000738349">
    <property type="component" value="Unassembled WGS sequence"/>
</dbReference>
<protein>
    <recommendedName>
        <fullName evidence="5">Protein kinase domain-containing protein</fullName>
    </recommendedName>
</protein>
<name>A0A9P9D012_9HYPO</name>
<dbReference type="Pfam" id="PF12796">
    <property type="entry name" value="Ank_2"/>
    <property type="match status" value="2"/>
</dbReference>
<organism evidence="6 7">
    <name type="scientific">Dactylonectria macrodidyma</name>
    <dbReference type="NCBI Taxonomy" id="307937"/>
    <lineage>
        <taxon>Eukaryota</taxon>
        <taxon>Fungi</taxon>
        <taxon>Dikarya</taxon>
        <taxon>Ascomycota</taxon>
        <taxon>Pezizomycotina</taxon>
        <taxon>Sordariomycetes</taxon>
        <taxon>Hypocreomycetidae</taxon>
        <taxon>Hypocreales</taxon>
        <taxon>Nectriaceae</taxon>
        <taxon>Dactylonectria</taxon>
    </lineage>
</organism>
<dbReference type="PROSITE" id="PS50011">
    <property type="entry name" value="PROTEIN_KINASE_DOM"/>
    <property type="match status" value="1"/>
</dbReference>
<reference evidence="6" key="1">
    <citation type="journal article" date="2021" name="Nat. Commun.">
        <title>Genetic determinants of endophytism in the Arabidopsis root mycobiome.</title>
        <authorList>
            <person name="Mesny F."/>
            <person name="Miyauchi S."/>
            <person name="Thiergart T."/>
            <person name="Pickel B."/>
            <person name="Atanasova L."/>
            <person name="Karlsson M."/>
            <person name="Huettel B."/>
            <person name="Barry K.W."/>
            <person name="Haridas S."/>
            <person name="Chen C."/>
            <person name="Bauer D."/>
            <person name="Andreopoulos W."/>
            <person name="Pangilinan J."/>
            <person name="LaButti K."/>
            <person name="Riley R."/>
            <person name="Lipzen A."/>
            <person name="Clum A."/>
            <person name="Drula E."/>
            <person name="Henrissat B."/>
            <person name="Kohler A."/>
            <person name="Grigoriev I.V."/>
            <person name="Martin F.M."/>
            <person name="Hacquard S."/>
        </authorList>
    </citation>
    <scope>NUCLEOTIDE SEQUENCE</scope>
    <source>
        <strain evidence="6">MPI-CAGE-AT-0147</strain>
    </source>
</reference>
<evidence type="ECO:0000256" key="3">
    <source>
        <dbReference type="PROSITE-ProRule" id="PRU00023"/>
    </source>
</evidence>
<dbReference type="PRINTS" id="PR01415">
    <property type="entry name" value="ANKYRIN"/>
</dbReference>
<dbReference type="InterPro" id="IPR011009">
    <property type="entry name" value="Kinase-like_dom_sf"/>
</dbReference>
<feature type="repeat" description="ANK" evidence="3">
    <location>
        <begin position="601"/>
        <end position="633"/>
    </location>
</feature>
<evidence type="ECO:0000313" key="7">
    <source>
        <dbReference type="Proteomes" id="UP000738349"/>
    </source>
</evidence>
<feature type="repeat" description="ANK" evidence="3">
    <location>
        <begin position="838"/>
        <end position="864"/>
    </location>
</feature>
<dbReference type="PROSITE" id="PS50297">
    <property type="entry name" value="ANK_REP_REGION"/>
    <property type="match status" value="4"/>
</dbReference>
<feature type="repeat" description="ANK" evidence="3">
    <location>
        <begin position="1035"/>
        <end position="1067"/>
    </location>
</feature>
<evidence type="ECO:0000259" key="5">
    <source>
        <dbReference type="PROSITE" id="PS50011"/>
    </source>
</evidence>
<dbReference type="InterPro" id="IPR002110">
    <property type="entry name" value="Ankyrin_rpt"/>
</dbReference>
<dbReference type="Pfam" id="PF00069">
    <property type="entry name" value="Pkinase"/>
    <property type="match status" value="1"/>
</dbReference>
<accession>A0A9P9D012</accession>
<gene>
    <name evidence="6" type="ORF">EDB81DRAFT_374573</name>
</gene>
<dbReference type="PANTHER" id="PTHR24198">
    <property type="entry name" value="ANKYRIN REPEAT AND PROTEIN KINASE DOMAIN-CONTAINING PROTEIN"/>
    <property type="match status" value="1"/>
</dbReference>
<dbReference type="SMART" id="SM00248">
    <property type="entry name" value="ANK"/>
    <property type="match status" value="8"/>
</dbReference>
<dbReference type="PROSITE" id="PS50088">
    <property type="entry name" value="ANK_REPEAT"/>
    <property type="match status" value="4"/>
</dbReference>
<keyword evidence="2 3" id="KW-0040">ANK repeat</keyword>
<dbReference type="PANTHER" id="PTHR24198:SF165">
    <property type="entry name" value="ANKYRIN REPEAT-CONTAINING PROTEIN-RELATED"/>
    <property type="match status" value="1"/>
</dbReference>
<evidence type="ECO:0000256" key="2">
    <source>
        <dbReference type="ARBA" id="ARBA00023043"/>
    </source>
</evidence>
<proteinExistence type="predicted"/>
<dbReference type="InterPro" id="IPR008271">
    <property type="entry name" value="Ser/Thr_kinase_AS"/>
</dbReference>
<dbReference type="GO" id="GO:0005524">
    <property type="term" value="F:ATP binding"/>
    <property type="evidence" value="ECO:0007669"/>
    <property type="project" value="InterPro"/>
</dbReference>
<dbReference type="EMBL" id="JAGMUV010000048">
    <property type="protein sequence ID" value="KAH7109949.1"/>
    <property type="molecule type" value="Genomic_DNA"/>
</dbReference>
<evidence type="ECO:0000313" key="6">
    <source>
        <dbReference type="EMBL" id="KAH7109949.1"/>
    </source>
</evidence>
<dbReference type="InterPro" id="IPR036770">
    <property type="entry name" value="Ankyrin_rpt-contain_sf"/>
</dbReference>
<feature type="domain" description="Protein kinase" evidence="5">
    <location>
        <begin position="59"/>
        <end position="369"/>
    </location>
</feature>
<dbReference type="Pfam" id="PF00023">
    <property type="entry name" value="Ank"/>
    <property type="match status" value="1"/>
</dbReference>
<dbReference type="InterPro" id="IPR000719">
    <property type="entry name" value="Prot_kinase_dom"/>
</dbReference>
<dbReference type="Gene3D" id="1.10.510.10">
    <property type="entry name" value="Transferase(Phosphotransferase) domain 1"/>
    <property type="match status" value="1"/>
</dbReference>